<dbReference type="EMBL" id="UYRR01031317">
    <property type="protein sequence ID" value="VDK48977.1"/>
    <property type="molecule type" value="Genomic_DNA"/>
</dbReference>
<dbReference type="OrthoDB" id="5805078at2759"/>
<evidence type="ECO:0000313" key="3">
    <source>
        <dbReference type="WBParaSite" id="ASIM_0001368901-mRNA-1"/>
    </source>
</evidence>
<evidence type="ECO:0000313" key="1">
    <source>
        <dbReference type="EMBL" id="VDK48977.1"/>
    </source>
</evidence>
<name>A0A0M3JYZ1_ANISI</name>
<dbReference type="WBParaSite" id="ASIM_0001368901-mRNA-1">
    <property type="protein sequence ID" value="ASIM_0001368901-mRNA-1"/>
    <property type="gene ID" value="ASIM_0001368901"/>
</dbReference>
<reference evidence="3" key="1">
    <citation type="submission" date="2017-02" db="UniProtKB">
        <authorList>
            <consortium name="WormBaseParasite"/>
        </authorList>
    </citation>
    <scope>IDENTIFICATION</scope>
</reference>
<organism evidence="3">
    <name type="scientific">Anisakis simplex</name>
    <name type="common">Herring worm</name>
    <dbReference type="NCBI Taxonomy" id="6269"/>
    <lineage>
        <taxon>Eukaryota</taxon>
        <taxon>Metazoa</taxon>
        <taxon>Ecdysozoa</taxon>
        <taxon>Nematoda</taxon>
        <taxon>Chromadorea</taxon>
        <taxon>Rhabditida</taxon>
        <taxon>Spirurina</taxon>
        <taxon>Ascaridomorpha</taxon>
        <taxon>Ascaridoidea</taxon>
        <taxon>Anisakidae</taxon>
        <taxon>Anisakis</taxon>
        <taxon>Anisakis simplex complex</taxon>
    </lineage>
</organism>
<proteinExistence type="predicted"/>
<evidence type="ECO:0000313" key="2">
    <source>
        <dbReference type="Proteomes" id="UP000267096"/>
    </source>
</evidence>
<protein>
    <submittedName>
        <fullName evidence="3">PRY domain-containing protein</fullName>
    </submittedName>
</protein>
<accession>A0A0M3JYZ1</accession>
<dbReference type="Proteomes" id="UP000267096">
    <property type="component" value="Unassembled WGS sequence"/>
</dbReference>
<keyword evidence="2" id="KW-1185">Reference proteome</keyword>
<dbReference type="AlphaFoldDB" id="A0A0M3JYZ1"/>
<gene>
    <name evidence="1" type="ORF">ASIM_LOCUS13117</name>
</gene>
<sequence length="255" mass="29101">MLLQREDAERSDLFEYSSMNYGCLSELSCCYRIDALIKMCDHLANIAVALHKSLSLIGDKTKLNGTKMNQLLNESIKCFRITNAIAEIFSITPLPKSKLPDEGKKFQKYLNSDDEMDFLMPTNEGLQIVSDPEQYIPKFESQIDHMRSATNEIGRCLITITRIIRSVTPNKELVNDVTEHKIEILLDTMPPSCGEIKRIKLSPFSAKLLGKPPKDKPCMRHLTVEDDPCLLVEELYAKLCRGEKVWNFEKGPFVR</sequence>
<reference evidence="1 2" key="2">
    <citation type="submission" date="2018-11" db="EMBL/GenBank/DDBJ databases">
        <authorList>
            <consortium name="Pathogen Informatics"/>
        </authorList>
    </citation>
    <scope>NUCLEOTIDE SEQUENCE [LARGE SCALE GENOMIC DNA]</scope>
</reference>